<evidence type="ECO:0000256" key="1">
    <source>
        <dbReference type="SAM" id="SignalP"/>
    </source>
</evidence>
<feature type="chain" id="PRO_5043014746" description="Ecp2 effector protein domain-containing protein" evidence="1">
    <location>
        <begin position="19"/>
        <end position="171"/>
    </location>
</feature>
<accession>A0AAN7BQZ4</accession>
<protein>
    <recommendedName>
        <fullName evidence="4">Ecp2 effector protein domain-containing protein</fullName>
    </recommendedName>
</protein>
<sequence>MHLFTQFLVVSFVALVSSSPLGNRAYGPQLCTNYTYENRGSLASPTVANCERLFEHLGYDWAAHKTYDVYDEQRALAWLRFVDCTVGGELIYESGLKERSDRPQLVDDVSSVGGGPKATIGVGDIRDVIRYSIDNFRWVGEDRVHRVGSRGYSLCPDNKGGMSTVMWGLYN</sequence>
<reference evidence="2" key="1">
    <citation type="journal article" date="2023" name="Mol. Phylogenet. Evol.">
        <title>Genome-scale phylogeny and comparative genomics of the fungal order Sordariales.</title>
        <authorList>
            <person name="Hensen N."/>
            <person name="Bonometti L."/>
            <person name="Westerberg I."/>
            <person name="Brannstrom I.O."/>
            <person name="Guillou S."/>
            <person name="Cros-Aarteil S."/>
            <person name="Calhoun S."/>
            <person name="Haridas S."/>
            <person name="Kuo A."/>
            <person name="Mondo S."/>
            <person name="Pangilinan J."/>
            <person name="Riley R."/>
            <person name="LaButti K."/>
            <person name="Andreopoulos B."/>
            <person name="Lipzen A."/>
            <person name="Chen C."/>
            <person name="Yan M."/>
            <person name="Daum C."/>
            <person name="Ng V."/>
            <person name="Clum A."/>
            <person name="Steindorff A."/>
            <person name="Ohm R.A."/>
            <person name="Martin F."/>
            <person name="Silar P."/>
            <person name="Natvig D.O."/>
            <person name="Lalanne C."/>
            <person name="Gautier V."/>
            <person name="Ament-Velasquez S.L."/>
            <person name="Kruys A."/>
            <person name="Hutchinson M.I."/>
            <person name="Powell A.J."/>
            <person name="Barry K."/>
            <person name="Miller A.N."/>
            <person name="Grigoriev I.V."/>
            <person name="Debuchy R."/>
            <person name="Gladieux P."/>
            <person name="Hiltunen Thoren M."/>
            <person name="Johannesson H."/>
        </authorList>
    </citation>
    <scope>NUCLEOTIDE SEQUENCE</scope>
    <source>
        <strain evidence="2">CBS 990.96</strain>
    </source>
</reference>
<proteinExistence type="predicted"/>
<evidence type="ECO:0000313" key="2">
    <source>
        <dbReference type="EMBL" id="KAK4228096.1"/>
    </source>
</evidence>
<evidence type="ECO:0000313" key="3">
    <source>
        <dbReference type="Proteomes" id="UP001301958"/>
    </source>
</evidence>
<gene>
    <name evidence="2" type="ORF">QBC38DRAFT_525097</name>
</gene>
<keyword evidence="3" id="KW-1185">Reference proteome</keyword>
<dbReference type="EMBL" id="MU865323">
    <property type="protein sequence ID" value="KAK4228096.1"/>
    <property type="molecule type" value="Genomic_DNA"/>
</dbReference>
<evidence type="ECO:0008006" key="4">
    <source>
        <dbReference type="Google" id="ProtNLM"/>
    </source>
</evidence>
<keyword evidence="1" id="KW-0732">Signal</keyword>
<dbReference type="AlphaFoldDB" id="A0AAN7BQZ4"/>
<reference evidence="2" key="2">
    <citation type="submission" date="2023-05" db="EMBL/GenBank/DDBJ databases">
        <authorList>
            <consortium name="Lawrence Berkeley National Laboratory"/>
            <person name="Steindorff A."/>
            <person name="Hensen N."/>
            <person name="Bonometti L."/>
            <person name="Westerberg I."/>
            <person name="Brannstrom I.O."/>
            <person name="Guillou S."/>
            <person name="Cros-Aarteil S."/>
            <person name="Calhoun S."/>
            <person name="Haridas S."/>
            <person name="Kuo A."/>
            <person name="Mondo S."/>
            <person name="Pangilinan J."/>
            <person name="Riley R."/>
            <person name="Labutti K."/>
            <person name="Andreopoulos B."/>
            <person name="Lipzen A."/>
            <person name="Chen C."/>
            <person name="Yanf M."/>
            <person name="Daum C."/>
            <person name="Ng V."/>
            <person name="Clum A."/>
            <person name="Ohm R."/>
            <person name="Martin F."/>
            <person name="Silar P."/>
            <person name="Natvig D."/>
            <person name="Lalanne C."/>
            <person name="Gautier V."/>
            <person name="Ament-Velasquez S.L."/>
            <person name="Kruys A."/>
            <person name="Hutchinson M.I."/>
            <person name="Powell A.J."/>
            <person name="Barry K."/>
            <person name="Miller A.N."/>
            <person name="Grigoriev I.V."/>
            <person name="Debuchy R."/>
            <person name="Gladieux P."/>
            <person name="Thoren M.H."/>
            <person name="Johannesson H."/>
        </authorList>
    </citation>
    <scope>NUCLEOTIDE SEQUENCE</scope>
    <source>
        <strain evidence="2">CBS 990.96</strain>
    </source>
</reference>
<comment type="caution">
    <text evidence="2">The sequence shown here is derived from an EMBL/GenBank/DDBJ whole genome shotgun (WGS) entry which is preliminary data.</text>
</comment>
<dbReference type="Proteomes" id="UP001301958">
    <property type="component" value="Unassembled WGS sequence"/>
</dbReference>
<organism evidence="2 3">
    <name type="scientific">Podospora fimiseda</name>
    <dbReference type="NCBI Taxonomy" id="252190"/>
    <lineage>
        <taxon>Eukaryota</taxon>
        <taxon>Fungi</taxon>
        <taxon>Dikarya</taxon>
        <taxon>Ascomycota</taxon>
        <taxon>Pezizomycotina</taxon>
        <taxon>Sordariomycetes</taxon>
        <taxon>Sordariomycetidae</taxon>
        <taxon>Sordariales</taxon>
        <taxon>Podosporaceae</taxon>
        <taxon>Podospora</taxon>
    </lineage>
</organism>
<feature type="signal peptide" evidence="1">
    <location>
        <begin position="1"/>
        <end position="18"/>
    </location>
</feature>
<name>A0AAN7BQZ4_9PEZI</name>